<dbReference type="RefSeq" id="WP_231326646.1">
    <property type="nucleotide sequence ID" value="NZ_CP088156.1"/>
</dbReference>
<sequence length="230" mass="24233">MTLAISPQQRTQFTQAGALHLAAALDAAALRELEAALSGHAPEQAGKRLQGIAALMPFLANHGPVGQAAGAVLGEGARPVRAVYFDKTTAANWAVPWHQDRTVVVRERVEVAGFGPWTIKGGLQHVAPPYEVLARMVTLRVHLDAVPDGNAPLLIAPGSHRLGRIAEAEVPAVVARCGTAVCCADVGDIWLYATPILHASEPSARPGHRRVLQIDFAADELPGGLAWMGV</sequence>
<name>A0ABY3RK66_9BRAD</name>
<dbReference type="GO" id="GO:0051213">
    <property type="term" value="F:dioxygenase activity"/>
    <property type="evidence" value="ECO:0007669"/>
    <property type="project" value="UniProtKB-KW"/>
</dbReference>
<dbReference type="Gene3D" id="2.60.120.620">
    <property type="entry name" value="q2cbj1_9rhob like domain"/>
    <property type="match status" value="1"/>
</dbReference>
<proteinExistence type="predicted"/>
<evidence type="ECO:0000313" key="2">
    <source>
        <dbReference type="Proteomes" id="UP001431010"/>
    </source>
</evidence>
<keyword evidence="1" id="KW-0560">Oxidoreductase</keyword>
<keyword evidence="1" id="KW-0223">Dioxygenase</keyword>
<protein>
    <submittedName>
        <fullName evidence="1">Phytanoyl-CoA dioxygenase family protein</fullName>
    </submittedName>
</protein>
<dbReference type="SUPFAM" id="SSF51197">
    <property type="entry name" value="Clavaminate synthase-like"/>
    <property type="match status" value="1"/>
</dbReference>
<organism evidence="1 2">
    <name type="scientific">Bradyrhizobium ontarionense</name>
    <dbReference type="NCBI Taxonomy" id="2898149"/>
    <lineage>
        <taxon>Bacteria</taxon>
        <taxon>Pseudomonadati</taxon>
        <taxon>Pseudomonadota</taxon>
        <taxon>Alphaproteobacteria</taxon>
        <taxon>Hyphomicrobiales</taxon>
        <taxon>Nitrobacteraceae</taxon>
        <taxon>Bradyrhizobium</taxon>
    </lineage>
</organism>
<keyword evidence="2" id="KW-1185">Reference proteome</keyword>
<gene>
    <name evidence="1" type="ORF">LQG66_13185</name>
</gene>
<dbReference type="Pfam" id="PF05721">
    <property type="entry name" value="PhyH"/>
    <property type="match status" value="1"/>
</dbReference>
<evidence type="ECO:0000313" key="1">
    <source>
        <dbReference type="EMBL" id="UFZ07193.1"/>
    </source>
</evidence>
<reference evidence="1" key="1">
    <citation type="journal article" date="2024" name="Antonie Van Leeuwenhoek">
        <title>Bradyrhizobium ontarionense sp. nov., a novel bacterial symbiont isolated from Aeschynomene indica (Indian jointvetch), harbours photosynthesis, nitrogen fixation and nitrous oxide (N2O) reductase genes.</title>
        <authorList>
            <person name="Bromfield E.S.P."/>
            <person name="Cloutier S."/>
        </authorList>
    </citation>
    <scope>NUCLEOTIDE SEQUENCE</scope>
    <source>
        <strain evidence="1">A19</strain>
    </source>
</reference>
<dbReference type="EMBL" id="CP088156">
    <property type="protein sequence ID" value="UFZ07193.1"/>
    <property type="molecule type" value="Genomic_DNA"/>
</dbReference>
<accession>A0ABY3RK66</accession>
<dbReference type="Proteomes" id="UP001431010">
    <property type="component" value="Chromosome"/>
</dbReference>
<dbReference type="InterPro" id="IPR008775">
    <property type="entry name" value="Phytyl_CoA_dOase-like"/>
</dbReference>